<reference evidence="1 2" key="1">
    <citation type="submission" date="2016-01" db="EMBL/GenBank/DDBJ databases">
        <title>Annotation of Pseudomonas oryzihabitans USDA-ARS-USMARC-56511.</title>
        <authorList>
            <person name="Harhay G.P."/>
            <person name="Harhay D.M."/>
            <person name="Smith T.P.L."/>
            <person name="Bono J.L."/>
            <person name="Heaton M.P."/>
            <person name="Clawson M.L."/>
            <person name="Chitko-Mckown C.G."/>
            <person name="Capik S.F."/>
            <person name="DeDonder K.D."/>
            <person name="Apley M.D."/>
            <person name="Lubbers B.V."/>
            <person name="White B.J."/>
            <person name="Larson R.L."/>
        </authorList>
    </citation>
    <scope>NUCLEOTIDE SEQUENCE [LARGE SCALE GENOMIC DNA]</scope>
    <source>
        <strain evidence="1 2">USDA-ARS-USMARC-56511</strain>
    </source>
</reference>
<organism evidence="1 2">
    <name type="scientific">Pseudomonas oryzihabitans</name>
    <dbReference type="NCBI Taxonomy" id="47885"/>
    <lineage>
        <taxon>Bacteria</taxon>
        <taxon>Pseudomonadati</taxon>
        <taxon>Pseudomonadota</taxon>
        <taxon>Gammaproteobacteria</taxon>
        <taxon>Pseudomonadales</taxon>
        <taxon>Pseudomonadaceae</taxon>
        <taxon>Pseudomonas</taxon>
    </lineage>
</organism>
<dbReference type="Proteomes" id="UP000064137">
    <property type="component" value="Chromosome"/>
</dbReference>
<evidence type="ECO:0000313" key="2">
    <source>
        <dbReference type="Proteomes" id="UP000064137"/>
    </source>
</evidence>
<dbReference type="EMBL" id="CP013987">
    <property type="protein sequence ID" value="ALZ83606.1"/>
    <property type="molecule type" value="Genomic_DNA"/>
</dbReference>
<sequence>METLSPLSQVAVKDLETAQPPTRLSPDFIERLLSRCETRMGEMEDFADMSPDLRLIHMQNVDLLVRTVVGECRDRDQIRRVQRILSFCEEHAGWLQLQPVARKGAA</sequence>
<dbReference type="OrthoDB" id="6893387at2"/>
<proteinExistence type="predicted"/>
<protein>
    <submittedName>
        <fullName evidence="1">Uncharacterized protein</fullName>
    </submittedName>
</protein>
<accession>A0A0U4W1G3</accession>
<dbReference type="KEGG" id="por:APT59_05070"/>
<evidence type="ECO:0000313" key="1">
    <source>
        <dbReference type="EMBL" id="ALZ83606.1"/>
    </source>
</evidence>
<dbReference type="RefSeq" id="WP_059313858.1">
    <property type="nucleotide sequence ID" value="NZ_CP013987.1"/>
</dbReference>
<dbReference type="AlphaFoldDB" id="A0A0U4W1G3"/>
<name>A0A0U4W1G3_9PSED</name>
<gene>
    <name evidence="1" type="ORF">APT59_05070</name>
</gene>